<dbReference type="PANTHER" id="PTHR24123">
    <property type="entry name" value="ANKYRIN REPEAT-CONTAINING"/>
    <property type="match status" value="1"/>
</dbReference>
<dbReference type="InterPro" id="IPR036770">
    <property type="entry name" value="Ankyrin_rpt-contain_sf"/>
</dbReference>
<evidence type="ECO:0000313" key="6">
    <source>
        <dbReference type="Proteomes" id="UP000182077"/>
    </source>
</evidence>
<dbReference type="PROSITE" id="PS51257">
    <property type="entry name" value="PROKAR_LIPOPROTEIN"/>
    <property type="match status" value="1"/>
</dbReference>
<keyword evidence="4" id="KW-0732">Signal</keyword>
<evidence type="ECO:0000256" key="2">
    <source>
        <dbReference type="ARBA" id="ARBA00023043"/>
    </source>
</evidence>
<organism evidence="5 6">
    <name type="scientific">Enterococcus hermanniensis</name>
    <dbReference type="NCBI Taxonomy" id="249189"/>
    <lineage>
        <taxon>Bacteria</taxon>
        <taxon>Bacillati</taxon>
        <taxon>Bacillota</taxon>
        <taxon>Bacilli</taxon>
        <taxon>Lactobacillales</taxon>
        <taxon>Enterococcaceae</taxon>
        <taxon>Enterococcus</taxon>
    </lineage>
</organism>
<reference evidence="5 6" key="1">
    <citation type="submission" date="2014-12" db="EMBL/GenBank/DDBJ databases">
        <title>Draft genome sequences of 29 type strains of Enterococci.</title>
        <authorList>
            <person name="Zhong Z."/>
            <person name="Sun Z."/>
            <person name="Liu W."/>
            <person name="Zhang W."/>
            <person name="Zhang H."/>
        </authorList>
    </citation>
    <scope>NUCLEOTIDE SEQUENCE [LARGE SCALE GENOMIC DNA]</scope>
    <source>
        <strain evidence="5 6">DSM 17122</strain>
    </source>
</reference>
<dbReference type="SMART" id="SM00248">
    <property type="entry name" value="ANK"/>
    <property type="match status" value="5"/>
</dbReference>
<keyword evidence="6" id="KW-1185">Reference proteome</keyword>
<dbReference type="Proteomes" id="UP000182077">
    <property type="component" value="Unassembled WGS sequence"/>
</dbReference>
<dbReference type="AlphaFoldDB" id="A0A1L8TPT4"/>
<keyword evidence="2 3" id="KW-0040">ANK repeat</keyword>
<evidence type="ECO:0000256" key="3">
    <source>
        <dbReference type="PROSITE-ProRule" id="PRU00023"/>
    </source>
</evidence>
<dbReference type="Pfam" id="PF12796">
    <property type="entry name" value="Ank_2"/>
    <property type="match status" value="2"/>
</dbReference>
<dbReference type="PRINTS" id="PR01415">
    <property type="entry name" value="ANKYRIN"/>
</dbReference>
<sequence>MRLSKPISSLVVVGTLLLLSACQTTQIKSSKSTETVTISSVEKKISTETTTSQTQTTESEEITMKKYNPGSLLAAVNQKDNNLVEEILKTNDYDINEKGTEGNTPLNLAVHGNQIEIAKILIDHQANINIQNTMNDSPYLYAAAQGKTEILAYMLEKANPDLTVHNRYGGNGLIPAAEKGHIDNVKLLLAAKQEPINFQNNSGYTALIEAVALRDGSKLYQDIIKLLLENGADQHIRDNSGRTALDYANQNDYEEMKEILNEYQ</sequence>
<dbReference type="EMBL" id="JXKQ01000003">
    <property type="protein sequence ID" value="OJG46188.1"/>
    <property type="molecule type" value="Genomic_DNA"/>
</dbReference>
<keyword evidence="1" id="KW-0677">Repeat</keyword>
<dbReference type="InterPro" id="IPR002110">
    <property type="entry name" value="Ankyrin_rpt"/>
</dbReference>
<feature type="repeat" description="ANK" evidence="3">
    <location>
        <begin position="101"/>
        <end position="133"/>
    </location>
</feature>
<protein>
    <submittedName>
        <fullName evidence="5">Aankyrin</fullName>
    </submittedName>
</protein>
<accession>A0A1L8TPT4</accession>
<dbReference type="RefSeq" id="WP_071857284.1">
    <property type="nucleotide sequence ID" value="NZ_JBHSHK010000001.1"/>
</dbReference>
<evidence type="ECO:0000256" key="4">
    <source>
        <dbReference type="SAM" id="SignalP"/>
    </source>
</evidence>
<dbReference type="Gene3D" id="1.25.40.20">
    <property type="entry name" value="Ankyrin repeat-containing domain"/>
    <property type="match status" value="1"/>
</dbReference>
<comment type="caution">
    <text evidence="5">The sequence shown here is derived from an EMBL/GenBank/DDBJ whole genome shotgun (WGS) entry which is preliminary data.</text>
</comment>
<gene>
    <name evidence="5" type="ORF">RV04_GL001354</name>
</gene>
<feature type="repeat" description="ANK" evidence="3">
    <location>
        <begin position="202"/>
        <end position="239"/>
    </location>
</feature>
<feature type="chain" id="PRO_5038981541" evidence="4">
    <location>
        <begin position="26"/>
        <end position="264"/>
    </location>
</feature>
<dbReference type="InterPro" id="IPR051165">
    <property type="entry name" value="Multifunctional_ANK_Repeat"/>
</dbReference>
<feature type="signal peptide" evidence="4">
    <location>
        <begin position="1"/>
        <end position="25"/>
    </location>
</feature>
<name>A0A1L8TPT4_9ENTE</name>
<dbReference type="SUPFAM" id="SSF48403">
    <property type="entry name" value="Ankyrin repeat"/>
    <property type="match status" value="1"/>
</dbReference>
<evidence type="ECO:0000313" key="5">
    <source>
        <dbReference type="EMBL" id="OJG46188.1"/>
    </source>
</evidence>
<dbReference type="PROSITE" id="PS50297">
    <property type="entry name" value="ANK_REP_REGION"/>
    <property type="match status" value="1"/>
</dbReference>
<dbReference type="PROSITE" id="PS50088">
    <property type="entry name" value="ANK_REPEAT"/>
    <property type="match status" value="2"/>
</dbReference>
<dbReference type="STRING" id="249189.RV04_GL001354"/>
<proteinExistence type="predicted"/>
<evidence type="ECO:0000256" key="1">
    <source>
        <dbReference type="ARBA" id="ARBA00022737"/>
    </source>
</evidence>
<dbReference type="PANTHER" id="PTHR24123:SF33">
    <property type="entry name" value="PROTEIN HOS4"/>
    <property type="match status" value="1"/>
</dbReference>